<dbReference type="SUPFAM" id="SSF53098">
    <property type="entry name" value="Ribonuclease H-like"/>
    <property type="match status" value="1"/>
</dbReference>
<evidence type="ECO:0000256" key="15">
    <source>
        <dbReference type="ARBA" id="ARBA00023242"/>
    </source>
</evidence>
<dbReference type="InterPro" id="IPR006172">
    <property type="entry name" value="DNA-dir_DNA_pol_B"/>
</dbReference>
<keyword evidence="6 19" id="KW-0548">Nucleotidyltransferase</keyword>
<dbReference type="GO" id="GO:0000278">
    <property type="term" value="P:mitotic cell cycle"/>
    <property type="evidence" value="ECO:0007669"/>
    <property type="project" value="TreeGrafter"/>
</dbReference>
<evidence type="ECO:0000256" key="12">
    <source>
        <dbReference type="ARBA" id="ARBA00023004"/>
    </source>
</evidence>
<organism evidence="22">
    <name type="scientific">Dichomitus squalens</name>
    <dbReference type="NCBI Taxonomy" id="114155"/>
    <lineage>
        <taxon>Eukaryota</taxon>
        <taxon>Fungi</taxon>
        <taxon>Dikarya</taxon>
        <taxon>Basidiomycota</taxon>
        <taxon>Agaricomycotina</taxon>
        <taxon>Agaricomycetes</taxon>
        <taxon>Polyporales</taxon>
        <taxon>Polyporaceae</taxon>
        <taxon>Dichomitus</taxon>
    </lineage>
</organism>
<dbReference type="GO" id="GO:0006287">
    <property type="term" value="P:base-excision repair, gap-filling"/>
    <property type="evidence" value="ECO:0007669"/>
    <property type="project" value="TreeGrafter"/>
</dbReference>
<evidence type="ECO:0000256" key="4">
    <source>
        <dbReference type="ARBA" id="ARBA00022485"/>
    </source>
</evidence>
<dbReference type="GO" id="GO:0008270">
    <property type="term" value="F:zinc ion binding"/>
    <property type="evidence" value="ECO:0007669"/>
    <property type="project" value="UniProtKB-KW"/>
</dbReference>
<comment type="similarity">
    <text evidence="3 19">Belongs to the DNA polymerase type-B family.</text>
</comment>
<dbReference type="GO" id="GO:0051539">
    <property type="term" value="F:4 iron, 4 sulfur cluster binding"/>
    <property type="evidence" value="ECO:0007669"/>
    <property type="project" value="UniProtKB-KW"/>
</dbReference>
<feature type="domain" description="DNA polymerase epsilon catalytic subunit A C-terminal" evidence="21">
    <location>
        <begin position="1535"/>
        <end position="1926"/>
    </location>
</feature>
<evidence type="ECO:0000256" key="1">
    <source>
        <dbReference type="ARBA" id="ARBA00001966"/>
    </source>
</evidence>
<evidence type="ECO:0000256" key="6">
    <source>
        <dbReference type="ARBA" id="ARBA00022695"/>
    </source>
</evidence>
<accession>A0A4Q9MLS7</accession>
<evidence type="ECO:0000313" key="22">
    <source>
        <dbReference type="EMBL" id="TBU28445.1"/>
    </source>
</evidence>
<comment type="subcellular location">
    <subcellularLocation>
        <location evidence="2 19">Nucleus</location>
    </subcellularLocation>
</comment>
<dbReference type="Proteomes" id="UP000292957">
    <property type="component" value="Unassembled WGS sequence"/>
</dbReference>
<dbReference type="GO" id="GO:0003887">
    <property type="term" value="F:DNA-directed DNA polymerase activity"/>
    <property type="evidence" value="ECO:0007669"/>
    <property type="project" value="UniProtKB-KW"/>
</dbReference>
<gene>
    <name evidence="22" type="ORF">BD311DRAFT_694667</name>
</gene>
<proteinExistence type="inferred from homology"/>
<dbReference type="EC" id="2.7.7.7" evidence="19"/>
<dbReference type="GO" id="GO:0006272">
    <property type="term" value="P:leading strand elongation"/>
    <property type="evidence" value="ECO:0007669"/>
    <property type="project" value="TreeGrafter"/>
</dbReference>
<keyword evidence="8 19" id="KW-0479">Metal-binding</keyword>
<dbReference type="GO" id="GO:0008622">
    <property type="term" value="C:epsilon DNA polymerase complex"/>
    <property type="evidence" value="ECO:0007669"/>
    <property type="project" value="InterPro"/>
</dbReference>
<dbReference type="GO" id="GO:0008310">
    <property type="term" value="F:single-stranded DNA 3'-5' DNA exonuclease activity"/>
    <property type="evidence" value="ECO:0007669"/>
    <property type="project" value="TreeGrafter"/>
</dbReference>
<reference evidence="22" key="1">
    <citation type="submission" date="2019-01" db="EMBL/GenBank/DDBJ databases">
        <title>Draft genome sequences of three monokaryotic isolates of the white-rot basidiomycete fungus Dichomitus squalens.</title>
        <authorList>
            <consortium name="DOE Joint Genome Institute"/>
            <person name="Lopez S.C."/>
            <person name="Andreopoulos B."/>
            <person name="Pangilinan J."/>
            <person name="Lipzen A."/>
            <person name="Riley R."/>
            <person name="Ahrendt S."/>
            <person name="Ng V."/>
            <person name="Barry K."/>
            <person name="Daum C."/>
            <person name="Grigoriev I.V."/>
            <person name="Hilden K.S."/>
            <person name="Makela M.R."/>
            <person name="de Vries R.P."/>
        </authorList>
    </citation>
    <scope>NUCLEOTIDE SEQUENCE [LARGE SCALE GENOMIC DNA]</scope>
    <source>
        <strain evidence="22">OM18370.1</strain>
    </source>
</reference>
<dbReference type="Pfam" id="PF22912">
    <property type="entry name" value="zf-DPOE"/>
    <property type="match status" value="1"/>
</dbReference>
<dbReference type="FunFam" id="1.10.287.690:FF:000005">
    <property type="entry name" value="DNA polymerase epsilon catalytic subunit"/>
    <property type="match status" value="1"/>
</dbReference>
<dbReference type="SMART" id="SM00486">
    <property type="entry name" value="POLBc"/>
    <property type="match status" value="1"/>
</dbReference>
<dbReference type="PANTHER" id="PTHR10670:SF0">
    <property type="entry name" value="DNA POLYMERASE EPSILON CATALYTIC SUBUNIT A"/>
    <property type="match status" value="1"/>
</dbReference>
<name>A0A4Q9MLS7_9APHY</name>
<evidence type="ECO:0000256" key="16">
    <source>
        <dbReference type="ARBA" id="ARBA00049244"/>
    </source>
</evidence>
<dbReference type="InterPro" id="IPR013697">
    <property type="entry name" value="DNA_pol_e_suA_C"/>
</dbReference>
<keyword evidence="10 19" id="KW-0862">Zinc</keyword>
<keyword evidence="13 19" id="KW-0411">Iron-sulfur</keyword>
<feature type="region of interest" description="Disordered" evidence="20">
    <location>
        <begin position="1227"/>
        <end position="1249"/>
    </location>
</feature>
<feature type="region of interest" description="Disordered" evidence="20">
    <location>
        <begin position="1262"/>
        <end position="1283"/>
    </location>
</feature>
<comment type="cofactor">
    <cofactor evidence="1 19">
        <name>[4Fe-4S] cluster</name>
        <dbReference type="ChEBI" id="CHEBI:49883"/>
    </cofactor>
</comment>
<dbReference type="FunFam" id="3.90.1600.10:FF:000006">
    <property type="entry name" value="DNA polymerase epsilon catalytic subunit"/>
    <property type="match status" value="1"/>
</dbReference>
<keyword evidence="11 19" id="KW-0239">DNA-directed DNA polymerase</keyword>
<keyword evidence="15 19" id="KW-0539">Nucleus</keyword>
<evidence type="ECO:0000256" key="10">
    <source>
        <dbReference type="ARBA" id="ARBA00022833"/>
    </source>
</evidence>
<dbReference type="InterPro" id="IPR006133">
    <property type="entry name" value="DNA-dir_DNA_pol_B_exonuc"/>
</dbReference>
<comment type="subunit">
    <text evidence="18">Heterotetramer. Consists of 4 subunits: POL2, DPB2, DPB3 and DPB4.</text>
</comment>
<dbReference type="Gene3D" id="3.90.1600.10">
    <property type="entry name" value="Palm domain of DNA polymerase"/>
    <property type="match status" value="1"/>
</dbReference>
<dbReference type="FunFam" id="3.30.420.10:FF:000010">
    <property type="entry name" value="DNA polymerase epsilon catalytic subunit"/>
    <property type="match status" value="1"/>
</dbReference>
<dbReference type="Gene3D" id="3.30.420.10">
    <property type="entry name" value="Ribonuclease H-like superfamily/Ribonuclease H"/>
    <property type="match status" value="1"/>
</dbReference>
<evidence type="ECO:0000256" key="8">
    <source>
        <dbReference type="ARBA" id="ARBA00022723"/>
    </source>
</evidence>
<dbReference type="EMBL" id="ML143421">
    <property type="protein sequence ID" value="TBU28445.1"/>
    <property type="molecule type" value="Genomic_DNA"/>
</dbReference>
<comment type="catalytic activity">
    <reaction evidence="16 19">
        <text>DNA(n) + a 2'-deoxyribonucleoside 5'-triphosphate = DNA(n+1) + diphosphate</text>
        <dbReference type="Rhea" id="RHEA:22508"/>
        <dbReference type="Rhea" id="RHEA-COMP:17339"/>
        <dbReference type="Rhea" id="RHEA-COMP:17340"/>
        <dbReference type="ChEBI" id="CHEBI:33019"/>
        <dbReference type="ChEBI" id="CHEBI:61560"/>
        <dbReference type="ChEBI" id="CHEBI:173112"/>
        <dbReference type="EC" id="2.7.7.7"/>
    </reaction>
</comment>
<dbReference type="InterPro" id="IPR054475">
    <property type="entry name" value="Znf-DPOE"/>
</dbReference>
<evidence type="ECO:0000259" key="21">
    <source>
        <dbReference type="SMART" id="SM01159"/>
    </source>
</evidence>
<dbReference type="GO" id="GO:0045004">
    <property type="term" value="P:DNA replication proofreading"/>
    <property type="evidence" value="ECO:0007669"/>
    <property type="project" value="TreeGrafter"/>
</dbReference>
<dbReference type="InterPro" id="IPR012337">
    <property type="entry name" value="RNaseH-like_sf"/>
</dbReference>
<keyword evidence="4 19" id="KW-0004">4Fe-4S</keyword>
<evidence type="ECO:0000256" key="9">
    <source>
        <dbReference type="ARBA" id="ARBA00022771"/>
    </source>
</evidence>
<dbReference type="SUPFAM" id="SSF56672">
    <property type="entry name" value="DNA/RNA polymerases"/>
    <property type="match status" value="1"/>
</dbReference>
<sequence length="2254" mass="255979">MARGSGSFKRGGRGTSRFSYRGNTSFRGGRGRGRGRGGAPADAQPQRDEDGNQLAERFEQVKTNDEVDEKLGFARVAEGPTREGWLINMHPTLMKDADWPGGKAAVDFYFIQDDGGMFKCTLQYEPYFYIACKSGMETVIEEWLLKKYEGIICRITRERKEDLQMPNHLMGHRRLFLQLHFRNVSDLLTVRRDIMPLALANSAKLDAVDAYAEVVTATAAPTTNIELEGEWAADSQHAGSSTSAHAHARWGDKDPREGIVDIREYDVPYYLRVAMDNEIRVGLWYAISFVQGQPAFKLLTARVKRADPVVMAFDIETTKAPLKFPDQAIDQVMMISYMVDGQGYLITNREIVSEDIEDFEYTPKEGYEGPFIVFNEPDEAATIRRWFSHIQEVKPTVMATFNGDFFDFPFLDARSKVHGIDMFLESGFAKDSEDEYKSRGCVHMDCFRWVKRDSYLPQGSQGLKAVTTAKLGYDPIELDPELMTPYAMEQPQVLAQYSVSDAVATYYLYMKYVHPFIFSLCNIIPLCPDEVLRKGTGTLCETLLMVEAIRGQIIMPNRHEESHGTMYEGHLVASETYVGGHVEALEAGVFRSDIVTHFKIEPSAVQQLIDQLDAALTFCIVEESKASLESVTNYDEVKAEIQAKLEEMRDNPQRMDSPLIYHLDVAAMYPNIMLSNRLQPDSVVDEATCAVCDFNRPGKTCDRRMTWAWRGEYFPARRDEYNMIKHALNQETFPPKKPGGPQRKFVDLSEAEQTALLHKRLGDYSRRVYKKIKDTKIENREAIICQRENPFYIDTVRRFRDRRYEYKGLHKTWKKNLDAYVGEHRSIAEVDEAKKMIVLYDSLQLAHKCILNSFYGYVMRKGARWHSMEMAGITCLTGATIIQMARQLVEQIGRPLELDTDGIWCMLPGVFPENFKFKLANGKAIAFSYPCTMLNHLVHAKFTNHQYHELDPETGEYKVHSENSIFFELDGPYKAMILPSSKEEDKLLKKRYAVFNDDGSLAELKGFEVKRRGELQLIKIFQSQIFEKFLLGTTLEECYAAVAEVADRWLNVLVSHAEDLSDDELVELIAENRSMSKTLSEYGGQKSTSISTARRLAEFLGDQMVKDKGLACKFIISAKPMGAPVTERAVPVAIFSAEESVKRTYLRKWLKDNSLTSFDLRSILDWDYYIERLGSVIQKLITIPAAMQKVANPVPRIRHPDWLHRRVVAMEDKFRQHKVTDFFKRAGEGELAQTQSQREDDEVDMEDGMAQRPRGFRPMAVVKRKPRREESAEAEESQFAELPRDPKQSYRSWLHVMRKRWSGRGIDNSDAATSLAVPAMFRGVRQKQSTHWDIVQIRPNRTPGRFTLWLSINGSLTAVPLRIPREFYIHLRTPPKKDQFNHELYQCQKVARSMPRDRPCVNLYKISVREDLYVEGHEHFIDITNDPNVDGVYELQLPLVTRAILKLGKTCCNEDKSTNLTRAEAIGFDLQQLGRSNPSLTKRRYLDQGRAGKYIFLYHACAANAPVHVFALFIPGEVAKLHIVDPATRRQPIPRLSEHYADLLSKHEQNAGASHSYTYPDHLSFTTTYHGNDATALKAISRELGLVENRSYIVVISSSKEQSYFDLHTPKLAKFPVLSMSKAKSPHSLDVFPWQTSVAQKLINRYLSLGPWLDRTIAMADYYDVPVGHIEGDQPLLLADIEFARRLTSQDVILWWSPGDRPDLGGIEEDNRPQEELAKTEFKSPGCYSNVCLEIAVRNLAVDAVLHSVIVNELEGSGGATAFDASRTLDEYSKGESMQDLTLGESNVSPHIFSILKGLVKAWMVDKIQGNFESPATIAIDHFWRWISSTASNMYDTGIHRFVHGLMRKTFIQMLAEFKRLGSHVVYADLSRILLVTSKPPGTAHAYATYITTAVTSHELFQHVYLHTERFYDFLIFMDEANYGAVVCENPLAIEPPEELAIEMRWNIQSFLPPAIQADFRAVVRYFLIEFFRTAQKSQGATRVPLRALQNGGAPDATPRDAAKVEELSACREFVSRKLTRRMLRVLGGVLDRHRDALTDEDPSALAQWEFPILPGSHLPLSNPGLELVKFTCAVFALAKEYTLEVGLLKRNLLDLVGVREFASEAAFVNPCEPLKLSAVPCRHCDSMKDFDFCRDPALLPSSSSSSGNASAHAQARWLCTKCGGEYDRAGIEFALVRLVHELERRFAQQDLRCARCSQVRADNVSRHCGCSGAFVLTMNKADVRRRLRTVVNVALAHGMGRLKECAQTLLNSW</sequence>
<keyword evidence="14 19" id="KW-0238">DNA-binding</keyword>
<dbReference type="GO" id="GO:0006297">
    <property type="term" value="P:nucleotide-excision repair, DNA gap filling"/>
    <property type="evidence" value="ECO:0007669"/>
    <property type="project" value="TreeGrafter"/>
</dbReference>
<dbReference type="InterPro" id="IPR055191">
    <property type="entry name" value="POL2_thumb"/>
</dbReference>
<dbReference type="CDD" id="cd05779">
    <property type="entry name" value="DNA_polB_epsilon_exo"/>
    <property type="match status" value="1"/>
</dbReference>
<keyword evidence="7 19" id="KW-0235">DNA replication</keyword>
<comment type="function">
    <text evidence="17 19">DNA polymerase II participates in chromosomal DNA replication.</text>
</comment>
<evidence type="ECO:0000256" key="19">
    <source>
        <dbReference type="RuleBase" id="RU365029"/>
    </source>
</evidence>
<dbReference type="Pfam" id="PF22634">
    <property type="entry name" value="POL2_thumb"/>
    <property type="match status" value="1"/>
</dbReference>
<evidence type="ECO:0000256" key="5">
    <source>
        <dbReference type="ARBA" id="ARBA00022679"/>
    </source>
</evidence>
<dbReference type="SMART" id="SM01159">
    <property type="entry name" value="DUF1744"/>
    <property type="match status" value="1"/>
</dbReference>
<evidence type="ECO:0000256" key="20">
    <source>
        <dbReference type="SAM" id="MobiDB-lite"/>
    </source>
</evidence>
<keyword evidence="12 19" id="KW-0408">Iron</keyword>
<dbReference type="CDD" id="cd05535">
    <property type="entry name" value="POLBc_epsilon"/>
    <property type="match status" value="1"/>
</dbReference>
<evidence type="ECO:0000256" key="2">
    <source>
        <dbReference type="ARBA" id="ARBA00004123"/>
    </source>
</evidence>
<dbReference type="InterPro" id="IPR042087">
    <property type="entry name" value="DNA_pol_B_thumb"/>
</dbReference>
<evidence type="ECO:0000256" key="7">
    <source>
        <dbReference type="ARBA" id="ARBA00022705"/>
    </source>
</evidence>
<dbReference type="InterPro" id="IPR023211">
    <property type="entry name" value="DNA_pol_palm_dom_sf"/>
</dbReference>
<evidence type="ECO:0000256" key="13">
    <source>
        <dbReference type="ARBA" id="ARBA00023014"/>
    </source>
</evidence>
<dbReference type="OrthoDB" id="10060449at2759"/>
<dbReference type="Pfam" id="PF08490">
    <property type="entry name" value="DUF1744"/>
    <property type="match status" value="1"/>
</dbReference>
<dbReference type="InterPro" id="IPR029703">
    <property type="entry name" value="POL2"/>
</dbReference>
<dbReference type="FunFam" id="1.10.132.60:FF:000002">
    <property type="entry name" value="DNA polymerase epsilon catalytic subunit"/>
    <property type="match status" value="1"/>
</dbReference>
<dbReference type="GO" id="GO:0003677">
    <property type="term" value="F:DNA binding"/>
    <property type="evidence" value="ECO:0007669"/>
    <property type="project" value="UniProtKB-KW"/>
</dbReference>
<dbReference type="Pfam" id="PF23250">
    <property type="entry name" value="zf_DPOE_2"/>
    <property type="match status" value="1"/>
</dbReference>
<protein>
    <recommendedName>
        <fullName evidence="19">DNA polymerase epsilon catalytic subunit</fullName>
        <ecNumber evidence="19">2.7.7.7</ecNumber>
    </recommendedName>
</protein>
<dbReference type="PANTHER" id="PTHR10670">
    <property type="entry name" value="DNA POLYMERASE EPSILON CATALYTIC SUBUNIT A"/>
    <property type="match status" value="1"/>
</dbReference>
<dbReference type="Gene3D" id="1.10.132.60">
    <property type="entry name" value="DNA polymerase family B, C-terminal domain"/>
    <property type="match status" value="1"/>
</dbReference>
<dbReference type="Pfam" id="PF03104">
    <property type="entry name" value="DNA_pol_B_exo1"/>
    <property type="match status" value="1"/>
</dbReference>
<keyword evidence="5 19" id="KW-0808">Transferase</keyword>
<dbReference type="InterPro" id="IPR036397">
    <property type="entry name" value="RNaseH_sf"/>
</dbReference>
<dbReference type="GO" id="GO:0000166">
    <property type="term" value="F:nucleotide binding"/>
    <property type="evidence" value="ECO:0007669"/>
    <property type="project" value="InterPro"/>
</dbReference>
<evidence type="ECO:0000256" key="17">
    <source>
        <dbReference type="ARBA" id="ARBA00057054"/>
    </source>
</evidence>
<dbReference type="InterPro" id="IPR043502">
    <property type="entry name" value="DNA/RNA_pol_sf"/>
</dbReference>
<dbReference type="Gene3D" id="3.30.342.10">
    <property type="entry name" value="DNA Polymerase, chain B, domain 1"/>
    <property type="match status" value="1"/>
</dbReference>
<evidence type="ECO:0000256" key="3">
    <source>
        <dbReference type="ARBA" id="ARBA00005755"/>
    </source>
</evidence>
<feature type="region of interest" description="Disordered" evidence="20">
    <location>
        <begin position="1"/>
        <end position="51"/>
    </location>
</feature>
<evidence type="ECO:0000256" key="18">
    <source>
        <dbReference type="ARBA" id="ARBA00065544"/>
    </source>
</evidence>
<evidence type="ECO:0000256" key="11">
    <source>
        <dbReference type="ARBA" id="ARBA00022932"/>
    </source>
</evidence>
<evidence type="ECO:0000256" key="14">
    <source>
        <dbReference type="ARBA" id="ARBA00023125"/>
    </source>
</evidence>
<keyword evidence="9 19" id="KW-0863">Zinc-finger</keyword>